<dbReference type="SUPFAM" id="SSF49464">
    <property type="entry name" value="Carboxypeptidase regulatory domain-like"/>
    <property type="match status" value="1"/>
</dbReference>
<comment type="subcellular location">
    <subcellularLocation>
        <location evidence="1 7">Cell outer membrane</location>
        <topology evidence="1 7">Multi-pass membrane protein</topology>
    </subcellularLocation>
</comment>
<evidence type="ECO:0000313" key="9">
    <source>
        <dbReference type="EMBL" id="MDJ1501690.1"/>
    </source>
</evidence>
<dbReference type="Proteomes" id="UP001232063">
    <property type="component" value="Unassembled WGS sequence"/>
</dbReference>
<dbReference type="InterPro" id="IPR012910">
    <property type="entry name" value="Plug_dom"/>
</dbReference>
<dbReference type="Gene3D" id="2.170.130.10">
    <property type="entry name" value="TonB-dependent receptor, plug domain"/>
    <property type="match status" value="1"/>
</dbReference>
<protein>
    <submittedName>
        <fullName evidence="9">TonB-dependent receptor</fullName>
    </submittedName>
</protein>
<dbReference type="Gene3D" id="2.40.170.20">
    <property type="entry name" value="TonB-dependent receptor, beta-barrel domain"/>
    <property type="match status" value="1"/>
</dbReference>
<name>A0AAE3UDY4_9BACT</name>
<keyword evidence="2 7" id="KW-0813">Transport</keyword>
<organism evidence="9 10">
    <name type="scientific">Xanthocytophaga agilis</name>
    <dbReference type="NCBI Taxonomy" id="3048010"/>
    <lineage>
        <taxon>Bacteria</taxon>
        <taxon>Pseudomonadati</taxon>
        <taxon>Bacteroidota</taxon>
        <taxon>Cytophagia</taxon>
        <taxon>Cytophagales</taxon>
        <taxon>Rhodocytophagaceae</taxon>
        <taxon>Xanthocytophaga</taxon>
    </lineage>
</organism>
<dbReference type="SUPFAM" id="SSF56935">
    <property type="entry name" value="Porins"/>
    <property type="match status" value="1"/>
</dbReference>
<dbReference type="InterPro" id="IPR039426">
    <property type="entry name" value="TonB-dep_rcpt-like"/>
</dbReference>
<dbReference type="Gene3D" id="2.60.40.1120">
    <property type="entry name" value="Carboxypeptidase-like, regulatory domain"/>
    <property type="match status" value="1"/>
</dbReference>
<evidence type="ECO:0000256" key="2">
    <source>
        <dbReference type="ARBA" id="ARBA00022448"/>
    </source>
</evidence>
<evidence type="ECO:0000256" key="4">
    <source>
        <dbReference type="ARBA" id="ARBA00022692"/>
    </source>
</evidence>
<keyword evidence="10" id="KW-1185">Reference proteome</keyword>
<reference evidence="9" key="1">
    <citation type="submission" date="2023-05" db="EMBL/GenBank/DDBJ databases">
        <authorList>
            <person name="Zhang X."/>
        </authorList>
    </citation>
    <scope>NUCLEOTIDE SEQUENCE</scope>
    <source>
        <strain evidence="9">BD1B2-1</strain>
    </source>
</reference>
<evidence type="ECO:0000256" key="7">
    <source>
        <dbReference type="PROSITE-ProRule" id="PRU01360"/>
    </source>
</evidence>
<dbReference type="RefSeq" id="WP_314511266.1">
    <property type="nucleotide sequence ID" value="NZ_JASJOU010000004.1"/>
</dbReference>
<keyword evidence="3 7" id="KW-1134">Transmembrane beta strand</keyword>
<evidence type="ECO:0000256" key="6">
    <source>
        <dbReference type="ARBA" id="ARBA00023237"/>
    </source>
</evidence>
<proteinExistence type="inferred from homology"/>
<evidence type="ECO:0000313" key="10">
    <source>
        <dbReference type="Proteomes" id="UP001232063"/>
    </source>
</evidence>
<dbReference type="AlphaFoldDB" id="A0AAE3UDY4"/>
<keyword evidence="6 7" id="KW-0998">Cell outer membrane</keyword>
<dbReference type="InterPro" id="IPR008969">
    <property type="entry name" value="CarboxyPept-like_regulatory"/>
</dbReference>
<evidence type="ECO:0000256" key="1">
    <source>
        <dbReference type="ARBA" id="ARBA00004571"/>
    </source>
</evidence>
<evidence type="ECO:0000256" key="3">
    <source>
        <dbReference type="ARBA" id="ARBA00022452"/>
    </source>
</evidence>
<evidence type="ECO:0000259" key="8">
    <source>
        <dbReference type="Pfam" id="PF07715"/>
    </source>
</evidence>
<sequence length="803" mass="89437">MQGNKNSLLLSLTLSLFGILSIIQLVTAQSTGNLKGRIIEQSTKQPLAGVSVLLDNTTFGAVTDTAGIFSIKTIPAGSYSLTISMVGFQTKKINEITITSNKTYYSEFELLEDIGQLSEVTVVSFKGENNPLTPVSSYSFSREEIFRSPGAQGDIMRALSVLPGVVSSGAQFSAIAARGQGTQDNIYMVDDMPMFNLSHLEAEGFNSGFNDPNGGRFSIFAPRIIDNVQFQNGGFDAVYGRKSSSYLSLGIKEGNKASWSFGGQFDLLGATLIADGPISPKTSLFTSGRYHNFAALQNVLNIQNPSFISFGDYLLKTTTQINVKNKLSLVVMYNPESTHRNIDAIGGETNLNEDNSAGTVLWNHRGSKAIAGFNLQTLTSTSSYWKNILYYRSSTVDNNFGRFSPSLSSGGDIINPRSGRYEDKLRSIKNNQQEIGYRSIYTKHYDNLTVTAGIDAMVLNLDYRRTLSRIDTVYTFRSTDVRPSPSQYYQIVDPSQFNSVYNKSTFNGSGYIALSWTISPRFTLNPGIRYDFTGFSDEHTVSPRLSGSFALNDKHSINFATGLYYQDAAYADVAGQSEKNKINNERVIQSILGYKLQFSPDLKLVVEGWHKQFNNLVVQPNRMQSFLTNTGDGYAYGADISLVKRLSRKYYGQIGYSYMVSKRDDHTTLGEYNYIFSIPHTLNILASYKPTDKWIFSGKFRYSTGRPTDEYIVYSDVLNDPNKIRYGQQITAVNGRRLADYFSLDIRVDYYVPMKRGTFSAFLDLVNVTNRFNVNSEIFLPETGRTFNIGLGVFPTFGVRVDL</sequence>
<dbReference type="Pfam" id="PF07715">
    <property type="entry name" value="Plug"/>
    <property type="match status" value="1"/>
</dbReference>
<keyword evidence="9" id="KW-0675">Receptor</keyword>
<comment type="similarity">
    <text evidence="7">Belongs to the TonB-dependent receptor family.</text>
</comment>
<dbReference type="PROSITE" id="PS52016">
    <property type="entry name" value="TONB_DEPENDENT_REC_3"/>
    <property type="match status" value="1"/>
</dbReference>
<feature type="domain" description="TonB-dependent receptor plug" evidence="8">
    <location>
        <begin position="133"/>
        <end position="243"/>
    </location>
</feature>
<dbReference type="InterPro" id="IPR037066">
    <property type="entry name" value="Plug_dom_sf"/>
</dbReference>
<dbReference type="EMBL" id="JASJOU010000004">
    <property type="protein sequence ID" value="MDJ1501690.1"/>
    <property type="molecule type" value="Genomic_DNA"/>
</dbReference>
<dbReference type="InterPro" id="IPR036942">
    <property type="entry name" value="Beta-barrel_TonB_sf"/>
</dbReference>
<keyword evidence="4 7" id="KW-0812">Transmembrane</keyword>
<evidence type="ECO:0000256" key="5">
    <source>
        <dbReference type="ARBA" id="ARBA00023136"/>
    </source>
</evidence>
<gene>
    <name evidence="9" type="ORF">QNI22_13575</name>
</gene>
<comment type="caution">
    <text evidence="9">The sequence shown here is derived from an EMBL/GenBank/DDBJ whole genome shotgun (WGS) entry which is preliminary data.</text>
</comment>
<keyword evidence="5 7" id="KW-0472">Membrane</keyword>
<dbReference type="GO" id="GO:0009279">
    <property type="term" value="C:cell outer membrane"/>
    <property type="evidence" value="ECO:0007669"/>
    <property type="project" value="UniProtKB-SubCell"/>
</dbReference>
<dbReference type="Pfam" id="PF13715">
    <property type="entry name" value="CarbopepD_reg_2"/>
    <property type="match status" value="1"/>
</dbReference>
<accession>A0AAE3UDY4</accession>